<name>A0A5J4QV61_9ZZZZ</name>
<dbReference type="GO" id="GO:0016787">
    <property type="term" value="F:hydrolase activity"/>
    <property type="evidence" value="ECO:0007669"/>
    <property type="project" value="UniProtKB-KW"/>
</dbReference>
<dbReference type="GO" id="GO:0004519">
    <property type="term" value="F:endonuclease activity"/>
    <property type="evidence" value="ECO:0007669"/>
    <property type="project" value="UniProtKB-KW"/>
</dbReference>
<dbReference type="GO" id="GO:0003676">
    <property type="term" value="F:nucleic acid binding"/>
    <property type="evidence" value="ECO:0007669"/>
    <property type="project" value="InterPro"/>
</dbReference>
<proteinExistence type="predicted"/>
<keyword evidence="3" id="KW-0255">Endonuclease</keyword>
<accession>A0A5J4QV61</accession>
<dbReference type="Pfam" id="PF17761">
    <property type="entry name" value="DUF1016_N"/>
    <property type="match status" value="1"/>
</dbReference>
<dbReference type="PANTHER" id="PTHR30547:SF5">
    <property type="entry name" value="NUCLEASE YHCG-RELATED"/>
    <property type="match status" value="1"/>
</dbReference>
<keyword evidence="3" id="KW-0540">Nuclease</keyword>
<comment type="caution">
    <text evidence="3">The sequence shown here is derived from an EMBL/GenBank/DDBJ whole genome shotgun (WGS) entry which is preliminary data.</text>
</comment>
<evidence type="ECO:0000259" key="1">
    <source>
        <dbReference type="Pfam" id="PF06250"/>
    </source>
</evidence>
<evidence type="ECO:0000313" key="3">
    <source>
        <dbReference type="EMBL" id="KAA6324413.1"/>
    </source>
</evidence>
<dbReference type="InterPro" id="IPR053148">
    <property type="entry name" value="PD-DEXK-like_domain"/>
</dbReference>
<reference evidence="3" key="1">
    <citation type="submission" date="2019-03" db="EMBL/GenBank/DDBJ databases">
        <title>Single cell metagenomics reveals metabolic interactions within the superorganism composed of flagellate Streblomastix strix and complex community of Bacteroidetes bacteria on its surface.</title>
        <authorList>
            <person name="Treitli S.C."/>
            <person name="Kolisko M."/>
            <person name="Husnik F."/>
            <person name="Keeling P."/>
            <person name="Hampl V."/>
        </authorList>
    </citation>
    <scope>NUCLEOTIDE SEQUENCE</scope>
    <source>
        <strain evidence="3">STM</strain>
    </source>
</reference>
<dbReference type="Pfam" id="PF06250">
    <property type="entry name" value="YhcG_C"/>
    <property type="match status" value="1"/>
</dbReference>
<sequence length="325" mass="38087">MQLDKQKQFSDIAGLIKQSRTHAIKTVNTELINLYWNIGQYISTQIETSTWGDSVVKELADYLARTEPELKGFSDKNLWRMKQFYEAYKDYPKLSALLREISWTNNLTILSRAKTIEEREFYLRQTIQEKYSSRELERQINSAIYERTMLGNANLSAVAREIHPNITNSFKDSYVFEFLGLPESHSESELQRGLIKQMKNFILELGKDFLFVGEEYRVQVGYSDFYIDLLFYHRGLHCLVAFELKADKFQPEHLGQLDFYLEALDRDVKKPSENPSIGILLCKDKDNEVVEYALSRSLSPTMVSEYKTQLPDKKLLQKKLHELFK</sequence>
<organism evidence="3">
    <name type="scientific">termite gut metagenome</name>
    <dbReference type="NCBI Taxonomy" id="433724"/>
    <lineage>
        <taxon>unclassified sequences</taxon>
        <taxon>metagenomes</taxon>
        <taxon>organismal metagenomes</taxon>
    </lineage>
</organism>
<dbReference type="AlphaFoldDB" id="A0A5J4QV61"/>
<gene>
    <name evidence="3" type="ORF">EZS27_026260</name>
</gene>
<feature type="domain" description="YhcG PDDEXK nuclease" evidence="1">
    <location>
        <begin position="168"/>
        <end position="320"/>
    </location>
</feature>
<protein>
    <submittedName>
        <fullName evidence="3">Endonuclease NucS</fullName>
        <ecNumber evidence="3">3.1.-.-</ecNumber>
    </submittedName>
</protein>
<evidence type="ECO:0000259" key="2">
    <source>
        <dbReference type="Pfam" id="PF17761"/>
    </source>
</evidence>
<feature type="domain" description="YhcG N-terminal" evidence="2">
    <location>
        <begin position="12"/>
        <end position="147"/>
    </location>
</feature>
<dbReference type="InterPro" id="IPR009362">
    <property type="entry name" value="YhcG_C"/>
</dbReference>
<dbReference type="Gene3D" id="3.40.1350.10">
    <property type="match status" value="1"/>
</dbReference>
<dbReference type="InterPro" id="IPR041527">
    <property type="entry name" value="YhcG_N"/>
</dbReference>
<dbReference type="PANTHER" id="PTHR30547">
    <property type="entry name" value="UNCHARACTERIZED PROTEIN YHCG-RELATED"/>
    <property type="match status" value="1"/>
</dbReference>
<dbReference type="EMBL" id="SNRY01002577">
    <property type="protein sequence ID" value="KAA6324413.1"/>
    <property type="molecule type" value="Genomic_DNA"/>
</dbReference>
<dbReference type="InterPro" id="IPR011856">
    <property type="entry name" value="tRNA_endonuc-like_dom_sf"/>
</dbReference>
<dbReference type="EC" id="3.1.-.-" evidence="3"/>
<keyword evidence="3" id="KW-0378">Hydrolase</keyword>